<evidence type="ECO:0000256" key="1">
    <source>
        <dbReference type="SAM" id="MobiDB-lite"/>
    </source>
</evidence>
<dbReference type="Proteomes" id="UP000054217">
    <property type="component" value="Unassembled WGS sequence"/>
</dbReference>
<dbReference type="EMBL" id="KN831970">
    <property type="protein sequence ID" value="KIO04611.1"/>
    <property type="molecule type" value="Genomic_DNA"/>
</dbReference>
<dbReference type="HOGENOM" id="CLU_112580_0_0_1"/>
<accession>A0A0C3P9S5</accession>
<evidence type="ECO:0000313" key="3">
    <source>
        <dbReference type="Proteomes" id="UP000054217"/>
    </source>
</evidence>
<feature type="compositionally biased region" description="Basic and acidic residues" evidence="1">
    <location>
        <begin position="145"/>
        <end position="155"/>
    </location>
</feature>
<dbReference type="OrthoDB" id="2143914at2759"/>
<dbReference type="InParanoid" id="A0A0C3P9S5"/>
<organism evidence="2 3">
    <name type="scientific">Pisolithus tinctorius Marx 270</name>
    <dbReference type="NCBI Taxonomy" id="870435"/>
    <lineage>
        <taxon>Eukaryota</taxon>
        <taxon>Fungi</taxon>
        <taxon>Dikarya</taxon>
        <taxon>Basidiomycota</taxon>
        <taxon>Agaricomycotina</taxon>
        <taxon>Agaricomycetes</taxon>
        <taxon>Agaricomycetidae</taxon>
        <taxon>Boletales</taxon>
        <taxon>Sclerodermatineae</taxon>
        <taxon>Pisolithaceae</taxon>
        <taxon>Pisolithus</taxon>
    </lineage>
</organism>
<gene>
    <name evidence="2" type="ORF">M404DRAFT_544399</name>
</gene>
<reference evidence="2 3" key="1">
    <citation type="submission" date="2014-04" db="EMBL/GenBank/DDBJ databases">
        <authorList>
            <consortium name="DOE Joint Genome Institute"/>
            <person name="Kuo A."/>
            <person name="Kohler A."/>
            <person name="Costa M.D."/>
            <person name="Nagy L.G."/>
            <person name="Floudas D."/>
            <person name="Copeland A."/>
            <person name="Barry K.W."/>
            <person name="Cichocki N."/>
            <person name="Veneault-Fourrey C."/>
            <person name="LaButti K."/>
            <person name="Lindquist E.A."/>
            <person name="Lipzen A."/>
            <person name="Lundell T."/>
            <person name="Morin E."/>
            <person name="Murat C."/>
            <person name="Sun H."/>
            <person name="Tunlid A."/>
            <person name="Henrissat B."/>
            <person name="Grigoriev I.V."/>
            <person name="Hibbett D.S."/>
            <person name="Martin F."/>
            <person name="Nordberg H.P."/>
            <person name="Cantor M.N."/>
            <person name="Hua S.X."/>
        </authorList>
    </citation>
    <scope>NUCLEOTIDE SEQUENCE [LARGE SCALE GENOMIC DNA]</scope>
    <source>
        <strain evidence="2 3">Marx 270</strain>
    </source>
</reference>
<proteinExistence type="predicted"/>
<evidence type="ECO:0000313" key="2">
    <source>
        <dbReference type="EMBL" id="KIO04611.1"/>
    </source>
</evidence>
<dbReference type="STRING" id="870435.A0A0C3P9S5"/>
<sequence>MSRADSPLGLDDIVRLASPAPHSLPENTHMRTPTHADSASPQPIYDSDRSNIRTTVTDMLHDDQNSQLTPREKQLTDMVLRLTDTPIPDTDQLTRQADTIVSLTFHRDLLLHQAEEQRLRWAAERDGWARMAEALIARQSKHRTTNPDREDDIEHLNTSLESENKNLRQKLN</sequence>
<name>A0A0C3P9S5_PISTI</name>
<keyword evidence="3" id="KW-1185">Reference proteome</keyword>
<feature type="region of interest" description="Disordered" evidence="1">
    <location>
        <begin position="18"/>
        <end position="49"/>
    </location>
</feature>
<feature type="region of interest" description="Disordered" evidence="1">
    <location>
        <begin position="139"/>
        <end position="172"/>
    </location>
</feature>
<protein>
    <submittedName>
        <fullName evidence="2">Uncharacterized protein</fullName>
    </submittedName>
</protein>
<reference evidence="3" key="2">
    <citation type="submission" date="2015-01" db="EMBL/GenBank/DDBJ databases">
        <title>Evolutionary Origins and Diversification of the Mycorrhizal Mutualists.</title>
        <authorList>
            <consortium name="DOE Joint Genome Institute"/>
            <consortium name="Mycorrhizal Genomics Consortium"/>
            <person name="Kohler A."/>
            <person name="Kuo A."/>
            <person name="Nagy L.G."/>
            <person name="Floudas D."/>
            <person name="Copeland A."/>
            <person name="Barry K.W."/>
            <person name="Cichocki N."/>
            <person name="Veneault-Fourrey C."/>
            <person name="LaButti K."/>
            <person name="Lindquist E.A."/>
            <person name="Lipzen A."/>
            <person name="Lundell T."/>
            <person name="Morin E."/>
            <person name="Murat C."/>
            <person name="Riley R."/>
            <person name="Ohm R."/>
            <person name="Sun H."/>
            <person name="Tunlid A."/>
            <person name="Henrissat B."/>
            <person name="Grigoriev I.V."/>
            <person name="Hibbett D.S."/>
            <person name="Martin F."/>
        </authorList>
    </citation>
    <scope>NUCLEOTIDE SEQUENCE [LARGE SCALE GENOMIC DNA]</scope>
    <source>
        <strain evidence="3">Marx 270</strain>
    </source>
</reference>
<dbReference type="AlphaFoldDB" id="A0A0C3P9S5"/>